<accession>A0A285U2J2</accession>
<dbReference type="Pfam" id="PF00561">
    <property type="entry name" value="Abhydrolase_1"/>
    <property type="match status" value="1"/>
</dbReference>
<organism evidence="2 3">
    <name type="scientific">Ureibacillus acetophenoni</name>
    <dbReference type="NCBI Taxonomy" id="614649"/>
    <lineage>
        <taxon>Bacteria</taxon>
        <taxon>Bacillati</taxon>
        <taxon>Bacillota</taxon>
        <taxon>Bacilli</taxon>
        <taxon>Bacillales</taxon>
        <taxon>Caryophanaceae</taxon>
        <taxon>Ureibacillus</taxon>
    </lineage>
</organism>
<evidence type="ECO:0000313" key="3">
    <source>
        <dbReference type="Proteomes" id="UP000219252"/>
    </source>
</evidence>
<evidence type="ECO:0000259" key="1">
    <source>
        <dbReference type="Pfam" id="PF00561"/>
    </source>
</evidence>
<dbReference type="InterPro" id="IPR000073">
    <property type="entry name" value="AB_hydrolase_1"/>
</dbReference>
<dbReference type="EMBL" id="OBQC01000002">
    <property type="protein sequence ID" value="SOC36052.1"/>
    <property type="molecule type" value="Genomic_DNA"/>
</dbReference>
<dbReference type="Gene3D" id="3.40.50.1820">
    <property type="entry name" value="alpha/beta hydrolase"/>
    <property type="match status" value="1"/>
</dbReference>
<name>A0A285U2J2_9BACL</name>
<dbReference type="Proteomes" id="UP000219252">
    <property type="component" value="Unassembled WGS sequence"/>
</dbReference>
<dbReference type="RefSeq" id="WP_097148169.1">
    <property type="nucleotide sequence ID" value="NZ_OBQC01000002.1"/>
</dbReference>
<dbReference type="InterPro" id="IPR029058">
    <property type="entry name" value="AB_hydrolase_fold"/>
</dbReference>
<proteinExistence type="predicted"/>
<keyword evidence="3" id="KW-1185">Reference proteome</keyword>
<protein>
    <submittedName>
        <fullName evidence="2">Pimeloyl-ACP methyl ester carboxylesterase</fullName>
    </submittedName>
</protein>
<evidence type="ECO:0000313" key="2">
    <source>
        <dbReference type="EMBL" id="SOC36052.1"/>
    </source>
</evidence>
<feature type="domain" description="AB hydrolase-1" evidence="1">
    <location>
        <begin position="12"/>
        <end position="140"/>
    </location>
</feature>
<gene>
    <name evidence="2" type="ORF">SAMN05877842_10276</name>
</gene>
<dbReference type="SUPFAM" id="SSF53474">
    <property type="entry name" value="alpha/beta-Hydrolases"/>
    <property type="match status" value="1"/>
</dbReference>
<dbReference type="AlphaFoldDB" id="A0A285U2J2"/>
<dbReference type="OrthoDB" id="9776853at2"/>
<sequence>MKINTFGDEKNPTILFLHGGGVGGWMWEEQVRYFQRDYFLLIPELPLSNSHFKIQHTAIELNKFIDENLENRKIILVGFSIGAQICISMIGNSLSKIQAAMINSPLVVPINNRLMDISLKYSYPLTRSRLFAKLQASSMGIPEHLFNTYFEESLLLSKDAFLNMMKENMCFEVPNSFYETKIPLLYTIGSKEQKIVKQSFERLKNNSLNANGFIFEKVAHNSPFKASAQFNQILEKWLIEVQAK</sequence>
<reference evidence="3" key="1">
    <citation type="submission" date="2017-08" db="EMBL/GenBank/DDBJ databases">
        <authorList>
            <person name="Varghese N."/>
            <person name="Submissions S."/>
        </authorList>
    </citation>
    <scope>NUCLEOTIDE SEQUENCE [LARGE SCALE GENOMIC DNA]</scope>
    <source>
        <strain evidence="3">JC23</strain>
    </source>
</reference>